<protein>
    <recommendedName>
        <fullName evidence="1">DUF8042 domain-containing protein</fullName>
    </recommendedName>
</protein>
<dbReference type="AlphaFoldDB" id="A0A1H3S6L3"/>
<dbReference type="STRING" id="1503961.SAMN05421736_11031"/>
<dbReference type="InterPro" id="IPR058355">
    <property type="entry name" value="DUF8042"/>
</dbReference>
<gene>
    <name evidence="2" type="ORF">SAMN05421736_11031</name>
</gene>
<evidence type="ECO:0000313" key="3">
    <source>
        <dbReference type="Proteomes" id="UP000198935"/>
    </source>
</evidence>
<evidence type="ECO:0000313" key="2">
    <source>
        <dbReference type="EMBL" id="SDZ33544.1"/>
    </source>
</evidence>
<dbReference type="EMBL" id="FNPI01000010">
    <property type="protein sequence ID" value="SDZ33544.1"/>
    <property type="molecule type" value="Genomic_DNA"/>
</dbReference>
<dbReference type="Proteomes" id="UP000198935">
    <property type="component" value="Unassembled WGS sequence"/>
</dbReference>
<evidence type="ECO:0000259" key="1">
    <source>
        <dbReference type="Pfam" id="PF26154"/>
    </source>
</evidence>
<dbReference type="OrthoDB" id="2874105at2"/>
<keyword evidence="3" id="KW-1185">Reference proteome</keyword>
<proteinExistence type="predicted"/>
<name>A0A1H3S6L3_9BACI</name>
<organism evidence="2 3">
    <name type="scientific">Evansella caseinilytica</name>
    <dbReference type="NCBI Taxonomy" id="1503961"/>
    <lineage>
        <taxon>Bacteria</taxon>
        <taxon>Bacillati</taxon>
        <taxon>Bacillota</taxon>
        <taxon>Bacilli</taxon>
        <taxon>Bacillales</taxon>
        <taxon>Bacillaceae</taxon>
        <taxon>Evansella</taxon>
    </lineage>
</organism>
<dbReference type="Pfam" id="PF26154">
    <property type="entry name" value="DUF8042"/>
    <property type="match status" value="1"/>
</dbReference>
<reference evidence="3" key="1">
    <citation type="submission" date="2016-10" db="EMBL/GenBank/DDBJ databases">
        <authorList>
            <person name="Varghese N."/>
            <person name="Submissions S."/>
        </authorList>
    </citation>
    <scope>NUCLEOTIDE SEQUENCE [LARGE SCALE GENOMIC DNA]</scope>
    <source>
        <strain evidence="3">SP</strain>
    </source>
</reference>
<accession>A0A1H3S6L3</accession>
<sequence length="122" mass="13975">MEKYIDVMKQSIELSETVLEGVIHIKKLLGEGKFEETMYLFEDVILAFSTVELSITPIKEKLTNNEIDATAMKVKEALALAVSGYETRSRGRVLEVIQFTLVLQVKKWKEELEKAFQLYTVS</sequence>
<feature type="domain" description="DUF8042" evidence="1">
    <location>
        <begin position="1"/>
        <end position="117"/>
    </location>
</feature>